<evidence type="ECO:0000256" key="6">
    <source>
        <dbReference type="ARBA" id="ARBA00023014"/>
    </source>
</evidence>
<proteinExistence type="predicted"/>
<dbReference type="EMBL" id="BK016182">
    <property type="protein sequence ID" value="DAG00503.1"/>
    <property type="molecule type" value="Genomic_DNA"/>
</dbReference>
<evidence type="ECO:0000256" key="2">
    <source>
        <dbReference type="ARBA" id="ARBA00022485"/>
    </source>
</evidence>
<keyword evidence="5" id="KW-0408">Iron</keyword>
<dbReference type="PANTHER" id="PTHR30352:SF2">
    <property type="entry name" value="ANAEROBIC RIBONUCLEOSIDE-TRIPHOSPHATE REDUCTASE-ACTIVATING PROTEIN"/>
    <property type="match status" value="1"/>
</dbReference>
<evidence type="ECO:0000256" key="3">
    <source>
        <dbReference type="ARBA" id="ARBA00022691"/>
    </source>
</evidence>
<accession>A0A8S5V1L1</accession>
<dbReference type="GO" id="GO:0046872">
    <property type="term" value="F:metal ion binding"/>
    <property type="evidence" value="ECO:0007669"/>
    <property type="project" value="UniProtKB-KW"/>
</dbReference>
<dbReference type="InterPro" id="IPR034457">
    <property type="entry name" value="Organic_radical-activating"/>
</dbReference>
<comment type="cofactor">
    <cofactor evidence="1">
        <name>[4Fe-4S] cluster</name>
        <dbReference type="ChEBI" id="CHEBI:49883"/>
    </cofactor>
</comment>
<dbReference type="SUPFAM" id="SSF102114">
    <property type="entry name" value="Radical SAM enzymes"/>
    <property type="match status" value="1"/>
</dbReference>
<keyword evidence="3" id="KW-0949">S-adenosyl-L-methionine</keyword>
<dbReference type="GO" id="GO:0051539">
    <property type="term" value="F:4 iron, 4 sulfur cluster binding"/>
    <property type="evidence" value="ECO:0007669"/>
    <property type="project" value="UniProtKB-KW"/>
</dbReference>
<dbReference type="InterPro" id="IPR058240">
    <property type="entry name" value="rSAM_sf"/>
</dbReference>
<evidence type="ECO:0000256" key="4">
    <source>
        <dbReference type="ARBA" id="ARBA00022723"/>
    </source>
</evidence>
<dbReference type="InterPro" id="IPR007197">
    <property type="entry name" value="rSAM"/>
</dbReference>
<organism evidence="7">
    <name type="scientific">Myoviridae sp. ctJ2i1</name>
    <dbReference type="NCBI Taxonomy" id="2825079"/>
    <lineage>
        <taxon>Viruses</taxon>
        <taxon>Duplodnaviria</taxon>
        <taxon>Heunggongvirae</taxon>
        <taxon>Uroviricota</taxon>
        <taxon>Caudoviricetes</taxon>
    </lineage>
</organism>
<sequence length="204" mass="23680">MLINLYDYRINIRTAGPSMHDNLRSELYFAGCQRAMDGTPCKGCFNYDLWQSDTGSMIDHKLIVRKLNDMGSVKSVTIVGGEPTDQIDGLVELCKELKANGYHIIVITWKSLEDIWKFDDVDKYIELFYHIDMLVDGVYDEHQRIYDDTETVPLYSFVGSSNQLIHDFSKYTKDHKVLKSYRITKDIIDMKIREDGGAEFVRRN</sequence>
<keyword evidence="6" id="KW-0411">Iron-sulfur</keyword>
<evidence type="ECO:0000256" key="1">
    <source>
        <dbReference type="ARBA" id="ARBA00001966"/>
    </source>
</evidence>
<dbReference type="SFLD" id="SFLDS00029">
    <property type="entry name" value="Radical_SAM"/>
    <property type="match status" value="1"/>
</dbReference>
<evidence type="ECO:0000313" key="7">
    <source>
        <dbReference type="EMBL" id="DAG00503.1"/>
    </source>
</evidence>
<dbReference type="Gene3D" id="3.20.20.70">
    <property type="entry name" value="Aldolase class I"/>
    <property type="match status" value="1"/>
</dbReference>
<dbReference type="InterPro" id="IPR013785">
    <property type="entry name" value="Aldolase_TIM"/>
</dbReference>
<keyword evidence="2" id="KW-0004">4Fe-4S</keyword>
<name>A0A8S5V1L1_9CAUD</name>
<dbReference type="GO" id="GO:0004748">
    <property type="term" value="F:ribonucleoside-diphosphate reductase activity, thioredoxin disulfide as acceptor"/>
    <property type="evidence" value="ECO:0007669"/>
    <property type="project" value="TreeGrafter"/>
</dbReference>
<reference evidence="7" key="1">
    <citation type="journal article" date="2021" name="Proc. Natl. Acad. Sci. U.S.A.">
        <title>A Catalog of Tens of Thousands of Viruses from Human Metagenomes Reveals Hidden Associations with Chronic Diseases.</title>
        <authorList>
            <person name="Tisza M.J."/>
            <person name="Buck C.B."/>
        </authorList>
    </citation>
    <scope>NUCLEOTIDE SEQUENCE</scope>
    <source>
        <strain evidence="7">CtJ2i1</strain>
    </source>
</reference>
<evidence type="ECO:0000256" key="5">
    <source>
        <dbReference type="ARBA" id="ARBA00023004"/>
    </source>
</evidence>
<keyword evidence="4" id="KW-0479">Metal-binding</keyword>
<dbReference type="PANTHER" id="PTHR30352">
    <property type="entry name" value="PYRUVATE FORMATE-LYASE-ACTIVATING ENZYME"/>
    <property type="match status" value="1"/>
</dbReference>
<protein>
    <submittedName>
        <fullName evidence="7">4Fe-4S single cluster domain protein</fullName>
    </submittedName>
</protein>
<dbReference type="Pfam" id="PF13353">
    <property type="entry name" value="Fer4_12"/>
    <property type="match status" value="1"/>
</dbReference>